<reference evidence="2 3" key="1">
    <citation type="journal article" date="2014" name="Genome Announc.">
        <title>Genome sequence of the basidiomycetous fungus Pseudozyma aphidis DSM70725, an efficient producer of biosurfactant mannosylerythritol lipids.</title>
        <authorList>
            <person name="Lorenz S."/>
            <person name="Guenther M."/>
            <person name="Grumaz C."/>
            <person name="Rupp S."/>
            <person name="Zibek S."/>
            <person name="Sohn K."/>
        </authorList>
    </citation>
    <scope>NUCLEOTIDE SEQUENCE [LARGE SCALE GENOMIC DNA]</scope>
    <source>
        <strain evidence="3">ATCC 32657 / CBS 517.83 / DSM 70725 / JCM 10318 / NBRC 10182 / NRRL Y-7954 / St-0401</strain>
    </source>
</reference>
<comment type="caution">
    <text evidence="2">The sequence shown here is derived from an EMBL/GenBank/DDBJ whole genome shotgun (WGS) entry which is preliminary data.</text>
</comment>
<sequence length="253" mass="28136">METMMLVVRLLVAISALFTCAAASGSSAPGFAASQLRPGTSLDFDEVSHGIYTPSRASAISHDAVPAEFGDKYFMSGAPIFVFPHRGSRIAKSSLDEALATFGRFHIYSPATRQGTSIKLDPRQAGLVMRTGEFGDVREYMQRVDATRVWFGPHATMLAHGAPISKITRKYPWSRAGIRTPEWDEIWKAKARPHDARLSKPEVLRAYLRDTLETNRHVRFETRHGSMGLRALPSGQIEKAFRDLVGETTYFHP</sequence>
<evidence type="ECO:0000313" key="2">
    <source>
        <dbReference type="EMBL" id="ETS62935.1"/>
    </source>
</evidence>
<organism evidence="2 3">
    <name type="scientific">Moesziomyces aphidis</name>
    <name type="common">Pseudozyma aphidis</name>
    <dbReference type="NCBI Taxonomy" id="84754"/>
    <lineage>
        <taxon>Eukaryota</taxon>
        <taxon>Fungi</taxon>
        <taxon>Dikarya</taxon>
        <taxon>Basidiomycota</taxon>
        <taxon>Ustilaginomycotina</taxon>
        <taxon>Ustilaginomycetes</taxon>
        <taxon>Ustilaginales</taxon>
        <taxon>Ustilaginaceae</taxon>
        <taxon>Moesziomyces</taxon>
    </lineage>
</organism>
<evidence type="ECO:0000256" key="1">
    <source>
        <dbReference type="SAM" id="SignalP"/>
    </source>
</evidence>
<keyword evidence="3" id="KW-1185">Reference proteome</keyword>
<accession>W3VN56</accession>
<proteinExistence type="predicted"/>
<gene>
    <name evidence="2" type="ORF">PaG_02704</name>
</gene>
<keyword evidence="1" id="KW-0732">Signal</keyword>
<dbReference type="HOGENOM" id="CLU_1098889_0_0_1"/>
<evidence type="ECO:0008006" key="4">
    <source>
        <dbReference type="Google" id="ProtNLM"/>
    </source>
</evidence>
<evidence type="ECO:0000313" key="3">
    <source>
        <dbReference type="Proteomes" id="UP000019462"/>
    </source>
</evidence>
<dbReference type="Proteomes" id="UP000019462">
    <property type="component" value="Unassembled WGS sequence"/>
</dbReference>
<dbReference type="AlphaFoldDB" id="W3VN56"/>
<feature type="chain" id="PRO_5004834717" description="Enterotoxin" evidence="1">
    <location>
        <begin position="24"/>
        <end position="253"/>
    </location>
</feature>
<protein>
    <recommendedName>
        <fullName evidence="4">Enterotoxin</fullName>
    </recommendedName>
</protein>
<dbReference type="OrthoDB" id="10314509at2759"/>
<feature type="signal peptide" evidence="1">
    <location>
        <begin position="1"/>
        <end position="23"/>
    </location>
</feature>
<name>W3VN56_MOEAP</name>
<dbReference type="EMBL" id="AWNI01000009">
    <property type="protein sequence ID" value="ETS62935.1"/>
    <property type="molecule type" value="Genomic_DNA"/>
</dbReference>